<accession>A0ACB8RWU1</accession>
<keyword evidence="2" id="KW-1185">Reference proteome</keyword>
<sequence length="328" mass="36739">MTQALRGFEADMLVMNADWEKKQVPEALEELRDNLMRLLDGATTANERARPLEERKLDYVHVEKGAEPRTPGTINKSISLLLARNRTRNDASNRAEFLHTRKRQRESSDKGSSAEDDASCARTDAKTIDRDVMMKFDVARNEEGPLRRTMKVEEKDSAHDVEGRVTAQRHPGLDERLKSIETHLAVKYVPSPPVSLLRRLQFIEEHIINLEREYPPWAALHFNQPRRGVRLNHSVTLPTCDHSSQWPPPPRPTPLIVPSHLTSSAPQQATPGTGEPSPASTSDATNKSSSENKSKGRAAKSSLHRAVLERLEVQRAINDLKGEGDPAS</sequence>
<dbReference type="Proteomes" id="UP000814033">
    <property type="component" value="Unassembled WGS sequence"/>
</dbReference>
<evidence type="ECO:0000313" key="2">
    <source>
        <dbReference type="Proteomes" id="UP000814033"/>
    </source>
</evidence>
<reference evidence="1" key="2">
    <citation type="journal article" date="2022" name="New Phytol.">
        <title>Evolutionary transition to the ectomycorrhizal habit in the genomes of a hyperdiverse lineage of mushroom-forming fungi.</title>
        <authorList>
            <person name="Looney B."/>
            <person name="Miyauchi S."/>
            <person name="Morin E."/>
            <person name="Drula E."/>
            <person name="Courty P.E."/>
            <person name="Kohler A."/>
            <person name="Kuo A."/>
            <person name="LaButti K."/>
            <person name="Pangilinan J."/>
            <person name="Lipzen A."/>
            <person name="Riley R."/>
            <person name="Andreopoulos W."/>
            <person name="He G."/>
            <person name="Johnson J."/>
            <person name="Nolan M."/>
            <person name="Tritt A."/>
            <person name="Barry K.W."/>
            <person name="Grigoriev I.V."/>
            <person name="Nagy L.G."/>
            <person name="Hibbett D."/>
            <person name="Henrissat B."/>
            <person name="Matheny P.B."/>
            <person name="Labbe J."/>
            <person name="Martin F.M."/>
        </authorList>
    </citation>
    <scope>NUCLEOTIDE SEQUENCE</scope>
    <source>
        <strain evidence="1">FP105234-sp</strain>
    </source>
</reference>
<dbReference type="EMBL" id="MU275889">
    <property type="protein sequence ID" value="KAI0048282.1"/>
    <property type="molecule type" value="Genomic_DNA"/>
</dbReference>
<reference evidence="1" key="1">
    <citation type="submission" date="2021-02" db="EMBL/GenBank/DDBJ databases">
        <authorList>
            <consortium name="DOE Joint Genome Institute"/>
            <person name="Ahrendt S."/>
            <person name="Looney B.P."/>
            <person name="Miyauchi S."/>
            <person name="Morin E."/>
            <person name="Drula E."/>
            <person name="Courty P.E."/>
            <person name="Chicoki N."/>
            <person name="Fauchery L."/>
            <person name="Kohler A."/>
            <person name="Kuo A."/>
            <person name="Labutti K."/>
            <person name="Pangilinan J."/>
            <person name="Lipzen A."/>
            <person name="Riley R."/>
            <person name="Andreopoulos W."/>
            <person name="He G."/>
            <person name="Johnson J."/>
            <person name="Barry K.W."/>
            <person name="Grigoriev I.V."/>
            <person name="Nagy L."/>
            <person name="Hibbett D."/>
            <person name="Henrissat B."/>
            <person name="Matheny P.B."/>
            <person name="Labbe J."/>
            <person name="Martin F."/>
        </authorList>
    </citation>
    <scope>NUCLEOTIDE SEQUENCE</scope>
    <source>
        <strain evidence="1">FP105234-sp</strain>
    </source>
</reference>
<name>A0ACB8RWU1_9AGAM</name>
<gene>
    <name evidence="1" type="ORF">FA95DRAFT_1517697</name>
</gene>
<organism evidence="1 2">
    <name type="scientific">Auriscalpium vulgare</name>
    <dbReference type="NCBI Taxonomy" id="40419"/>
    <lineage>
        <taxon>Eukaryota</taxon>
        <taxon>Fungi</taxon>
        <taxon>Dikarya</taxon>
        <taxon>Basidiomycota</taxon>
        <taxon>Agaricomycotina</taxon>
        <taxon>Agaricomycetes</taxon>
        <taxon>Russulales</taxon>
        <taxon>Auriscalpiaceae</taxon>
        <taxon>Auriscalpium</taxon>
    </lineage>
</organism>
<evidence type="ECO:0000313" key="1">
    <source>
        <dbReference type="EMBL" id="KAI0048282.1"/>
    </source>
</evidence>
<protein>
    <submittedName>
        <fullName evidence="1">Uncharacterized protein</fullName>
    </submittedName>
</protein>
<proteinExistence type="predicted"/>
<comment type="caution">
    <text evidence="1">The sequence shown here is derived from an EMBL/GenBank/DDBJ whole genome shotgun (WGS) entry which is preliminary data.</text>
</comment>